<dbReference type="PANTHER" id="PTHR42718">
    <property type="entry name" value="MAJOR FACILITATOR SUPERFAMILY MULTIDRUG TRANSPORTER MFSC"/>
    <property type="match status" value="1"/>
</dbReference>
<evidence type="ECO:0000256" key="6">
    <source>
        <dbReference type="ARBA" id="ARBA00022989"/>
    </source>
</evidence>
<evidence type="ECO:0000259" key="9">
    <source>
        <dbReference type="PROSITE" id="PS50850"/>
    </source>
</evidence>
<evidence type="ECO:0000256" key="2">
    <source>
        <dbReference type="ARBA" id="ARBA00008537"/>
    </source>
</evidence>
<reference evidence="10 11" key="1">
    <citation type="journal article" date="2015" name="Genome Announc.">
        <title>Expanding the biotechnology potential of lactobacilli through comparative genomics of 213 strains and associated genera.</title>
        <authorList>
            <person name="Sun Z."/>
            <person name="Harris H.M."/>
            <person name="McCann A."/>
            <person name="Guo C."/>
            <person name="Argimon S."/>
            <person name="Zhang W."/>
            <person name="Yang X."/>
            <person name="Jeffery I.B."/>
            <person name="Cooney J.C."/>
            <person name="Kagawa T.F."/>
            <person name="Liu W."/>
            <person name="Song Y."/>
            <person name="Salvetti E."/>
            <person name="Wrobel A."/>
            <person name="Rasinkangas P."/>
            <person name="Parkhill J."/>
            <person name="Rea M.C."/>
            <person name="O'Sullivan O."/>
            <person name="Ritari J."/>
            <person name="Douillard F.P."/>
            <person name="Paul Ross R."/>
            <person name="Yang R."/>
            <person name="Briner A.E."/>
            <person name="Felis G.E."/>
            <person name="de Vos W.M."/>
            <person name="Barrangou R."/>
            <person name="Klaenhammer T.R."/>
            <person name="Caufield P.W."/>
            <person name="Cui Y."/>
            <person name="Zhang H."/>
            <person name="O'Toole P.W."/>
        </authorList>
    </citation>
    <scope>NUCLEOTIDE SEQUENCE [LARGE SCALE GENOMIC DNA]</scope>
    <source>
        <strain evidence="10 11">DSM 20014</strain>
    </source>
</reference>
<organism evidence="10 11">
    <name type="scientific">Weissella minor</name>
    <dbReference type="NCBI Taxonomy" id="1620"/>
    <lineage>
        <taxon>Bacteria</taxon>
        <taxon>Bacillati</taxon>
        <taxon>Bacillota</taxon>
        <taxon>Bacilli</taxon>
        <taxon>Lactobacillales</taxon>
        <taxon>Lactobacillaceae</taxon>
        <taxon>Weissella</taxon>
    </lineage>
</organism>
<keyword evidence="7 8" id="KW-0472">Membrane</keyword>
<dbReference type="InterPro" id="IPR036259">
    <property type="entry name" value="MFS_trans_sf"/>
</dbReference>
<feature type="transmembrane region" description="Helical" evidence="8">
    <location>
        <begin position="140"/>
        <end position="163"/>
    </location>
</feature>
<keyword evidence="5 8" id="KW-0812">Transmembrane</keyword>
<keyword evidence="11" id="KW-1185">Reference proteome</keyword>
<feature type="transmembrane region" description="Helical" evidence="8">
    <location>
        <begin position="303"/>
        <end position="324"/>
    </location>
</feature>
<dbReference type="PANTHER" id="PTHR42718:SF9">
    <property type="entry name" value="MAJOR FACILITATOR SUPERFAMILY MULTIDRUG TRANSPORTER MFSC"/>
    <property type="match status" value="1"/>
</dbReference>
<dbReference type="OrthoDB" id="9816041at2"/>
<dbReference type="RefSeq" id="WP_057787816.1">
    <property type="nucleotide sequence ID" value="NZ_JQCD01000024.1"/>
</dbReference>
<dbReference type="InterPro" id="IPR004638">
    <property type="entry name" value="EmrB-like"/>
</dbReference>
<proteinExistence type="inferred from homology"/>
<evidence type="ECO:0000256" key="3">
    <source>
        <dbReference type="ARBA" id="ARBA00022448"/>
    </source>
</evidence>
<comment type="caution">
    <text evidence="10">The sequence shown here is derived from an EMBL/GenBank/DDBJ whole genome shotgun (WGS) entry which is preliminary data.</text>
</comment>
<evidence type="ECO:0000313" key="11">
    <source>
        <dbReference type="Proteomes" id="UP000051673"/>
    </source>
</evidence>
<dbReference type="SUPFAM" id="SSF103473">
    <property type="entry name" value="MFS general substrate transporter"/>
    <property type="match status" value="1"/>
</dbReference>
<comment type="similarity">
    <text evidence="2">Belongs to the major facilitator superfamily. EmrB family.</text>
</comment>
<dbReference type="EMBL" id="JQCD01000024">
    <property type="protein sequence ID" value="KRN76966.1"/>
    <property type="molecule type" value="Genomic_DNA"/>
</dbReference>
<feature type="transmembrane region" description="Helical" evidence="8">
    <location>
        <begin position="81"/>
        <end position="101"/>
    </location>
</feature>
<keyword evidence="6 8" id="KW-1133">Transmembrane helix</keyword>
<dbReference type="Proteomes" id="UP000051673">
    <property type="component" value="Unassembled WGS sequence"/>
</dbReference>
<feature type="transmembrane region" description="Helical" evidence="8">
    <location>
        <begin position="275"/>
        <end position="297"/>
    </location>
</feature>
<dbReference type="GO" id="GO:0005886">
    <property type="term" value="C:plasma membrane"/>
    <property type="evidence" value="ECO:0007669"/>
    <property type="project" value="UniProtKB-SubCell"/>
</dbReference>
<dbReference type="PROSITE" id="PS50850">
    <property type="entry name" value="MFS"/>
    <property type="match status" value="1"/>
</dbReference>
<feature type="transmembrane region" description="Helical" evidence="8">
    <location>
        <begin position="408"/>
        <end position="427"/>
    </location>
</feature>
<evidence type="ECO:0000256" key="4">
    <source>
        <dbReference type="ARBA" id="ARBA00022475"/>
    </source>
</evidence>
<feature type="transmembrane region" description="Helical" evidence="8">
    <location>
        <begin position="107"/>
        <end position="128"/>
    </location>
</feature>
<dbReference type="PATRIC" id="fig|1620.3.peg.483"/>
<feature type="transmembrane region" description="Helical" evidence="8">
    <location>
        <begin position="336"/>
        <end position="355"/>
    </location>
</feature>
<accession>A0A0R2JM72</accession>
<feature type="transmembrane region" description="Helical" evidence="8">
    <location>
        <begin position="54"/>
        <end position="74"/>
    </location>
</feature>
<gene>
    <name evidence="10" type="ORF">IV67_GL000478</name>
</gene>
<evidence type="ECO:0000256" key="8">
    <source>
        <dbReference type="SAM" id="Phobius"/>
    </source>
</evidence>
<evidence type="ECO:0000256" key="1">
    <source>
        <dbReference type="ARBA" id="ARBA00004651"/>
    </source>
</evidence>
<feature type="domain" description="Major facilitator superfamily (MFS) profile" evidence="9">
    <location>
        <begin position="16"/>
        <end position="466"/>
    </location>
</feature>
<feature type="transmembrane region" description="Helical" evidence="8">
    <location>
        <begin position="169"/>
        <end position="190"/>
    </location>
</feature>
<dbReference type="Pfam" id="PF07690">
    <property type="entry name" value="MFS_1"/>
    <property type="match status" value="1"/>
</dbReference>
<sequence>MNHKQSETLPNEYKKIAWILVLGIMAPMLDSTMVNMGINQLASAFQKPLDAMQWVITAYILAMGAAIPFSSWLVEHYSGTLVYFWAEVTFGIASLFAGLAWNVDSLIVFRIFQGFAAGMLMPIMFTLLADLFGGNNMGKAMAIIGLPMTLGPMLGPIIGGVIIDLFSWRWMFLVNIPIMIIACYALYKYVPQVSPKNKNATFDFIGVVLLLLASTLIVYGIVTTSHLGTFWNLSTLSWIGSGIIFSILYILYALKKTDAVLPLRLFTHRNYSGAMIINLLAGFVTTGPILLLPLYLQDVRHDSILIASLALIPQSIGMLVSRGLIGKMIDNIGAKWVVIVGTILTFLTTIPFAYVTATTSYLSIGMILFIRGIGGAAIKSAVQADTFVGIAKKESAASSLGSKLFEQLGNALGVAVVATVVSSYLASNQIVEKAQLLDAYHLGFFVTAGLGFLIILPAFMLTDRTKA</sequence>
<evidence type="ECO:0000256" key="5">
    <source>
        <dbReference type="ARBA" id="ARBA00022692"/>
    </source>
</evidence>
<keyword evidence="3" id="KW-0813">Transport</keyword>
<dbReference type="GO" id="GO:0022857">
    <property type="term" value="F:transmembrane transporter activity"/>
    <property type="evidence" value="ECO:0007669"/>
    <property type="project" value="InterPro"/>
</dbReference>
<dbReference type="InterPro" id="IPR011701">
    <property type="entry name" value="MFS"/>
</dbReference>
<keyword evidence="4" id="KW-1003">Cell membrane</keyword>
<comment type="subcellular location">
    <subcellularLocation>
        <location evidence="1">Cell membrane</location>
        <topology evidence="1">Multi-pass membrane protein</topology>
    </subcellularLocation>
</comment>
<dbReference type="Gene3D" id="1.20.1250.20">
    <property type="entry name" value="MFS general substrate transporter like domains"/>
    <property type="match status" value="2"/>
</dbReference>
<evidence type="ECO:0000256" key="7">
    <source>
        <dbReference type="ARBA" id="ARBA00023136"/>
    </source>
</evidence>
<feature type="transmembrane region" description="Helical" evidence="8">
    <location>
        <begin position="234"/>
        <end position="254"/>
    </location>
</feature>
<protein>
    <submittedName>
        <fullName evidence="10">Transport protein</fullName>
    </submittedName>
</protein>
<feature type="transmembrane region" description="Helical" evidence="8">
    <location>
        <begin position="439"/>
        <end position="461"/>
    </location>
</feature>
<dbReference type="InterPro" id="IPR020846">
    <property type="entry name" value="MFS_dom"/>
</dbReference>
<evidence type="ECO:0000313" key="10">
    <source>
        <dbReference type="EMBL" id="KRN76966.1"/>
    </source>
</evidence>
<feature type="transmembrane region" description="Helical" evidence="8">
    <location>
        <begin position="202"/>
        <end position="222"/>
    </location>
</feature>
<dbReference type="AlphaFoldDB" id="A0A0R2JM72"/>
<dbReference type="NCBIfam" id="TIGR00711">
    <property type="entry name" value="efflux_EmrB"/>
    <property type="match status" value="1"/>
</dbReference>
<name>A0A0R2JM72_9LACO</name>